<sequence>MDVDFSISINGCFAVSKNRRNLEVSTSEDLGSDDLLLRKWNKYLFENVIPIVLKKFFLPIFPKFGYETLSMGQNVVNRLNVNLKVFRGTLAIDDGYFSDKIFKKSPDLVKLMAKLEFPVFVDTPKSIIGKLE</sequence>
<dbReference type="EMBL" id="CAJVQB010001461">
    <property type="protein sequence ID" value="CAG8536602.1"/>
    <property type="molecule type" value="Genomic_DNA"/>
</dbReference>
<gene>
    <name evidence="1" type="ORF">GMARGA_LOCUS3880</name>
</gene>
<accession>A0ABM8W6D6</accession>
<reference evidence="1 2" key="1">
    <citation type="submission" date="2021-06" db="EMBL/GenBank/DDBJ databases">
        <authorList>
            <person name="Kallberg Y."/>
            <person name="Tangrot J."/>
            <person name="Rosling A."/>
        </authorList>
    </citation>
    <scope>NUCLEOTIDE SEQUENCE [LARGE SCALE GENOMIC DNA]</scope>
    <source>
        <strain evidence="1 2">120-4 pot B 10/14</strain>
    </source>
</reference>
<evidence type="ECO:0000313" key="2">
    <source>
        <dbReference type="Proteomes" id="UP000789901"/>
    </source>
</evidence>
<keyword evidence="2" id="KW-1185">Reference proteome</keyword>
<name>A0ABM8W6D6_GIGMA</name>
<dbReference type="Proteomes" id="UP000789901">
    <property type="component" value="Unassembled WGS sequence"/>
</dbReference>
<comment type="caution">
    <text evidence="1">The sequence shown here is derived from an EMBL/GenBank/DDBJ whole genome shotgun (WGS) entry which is preliminary data.</text>
</comment>
<protein>
    <submittedName>
        <fullName evidence="1">40123_t:CDS:1</fullName>
    </submittedName>
</protein>
<proteinExistence type="predicted"/>
<organism evidence="1 2">
    <name type="scientific">Gigaspora margarita</name>
    <dbReference type="NCBI Taxonomy" id="4874"/>
    <lineage>
        <taxon>Eukaryota</taxon>
        <taxon>Fungi</taxon>
        <taxon>Fungi incertae sedis</taxon>
        <taxon>Mucoromycota</taxon>
        <taxon>Glomeromycotina</taxon>
        <taxon>Glomeromycetes</taxon>
        <taxon>Diversisporales</taxon>
        <taxon>Gigasporaceae</taxon>
        <taxon>Gigaspora</taxon>
    </lineage>
</organism>
<evidence type="ECO:0000313" key="1">
    <source>
        <dbReference type="EMBL" id="CAG8536602.1"/>
    </source>
</evidence>